<protein>
    <recommendedName>
        <fullName evidence="3">FAD-dependent oxidoreductase</fullName>
    </recommendedName>
</protein>
<accession>A0ABP8NFL2</accession>
<organism evidence="1 2">
    <name type="scientific">Nemorincola caseinilytica</name>
    <dbReference type="NCBI Taxonomy" id="2054315"/>
    <lineage>
        <taxon>Bacteria</taxon>
        <taxon>Pseudomonadati</taxon>
        <taxon>Bacteroidota</taxon>
        <taxon>Chitinophagia</taxon>
        <taxon>Chitinophagales</taxon>
        <taxon>Chitinophagaceae</taxon>
        <taxon>Nemorincola</taxon>
    </lineage>
</organism>
<evidence type="ECO:0000313" key="1">
    <source>
        <dbReference type="EMBL" id="GAA4465518.1"/>
    </source>
</evidence>
<comment type="caution">
    <text evidence="1">The sequence shown here is derived from an EMBL/GenBank/DDBJ whole genome shotgun (WGS) entry which is preliminary data.</text>
</comment>
<evidence type="ECO:0000313" key="2">
    <source>
        <dbReference type="Proteomes" id="UP001500067"/>
    </source>
</evidence>
<keyword evidence="2" id="KW-1185">Reference proteome</keyword>
<dbReference type="RefSeq" id="WP_345081815.1">
    <property type="nucleotide sequence ID" value="NZ_BAABFA010000010.1"/>
</dbReference>
<dbReference type="SUPFAM" id="SSF51905">
    <property type="entry name" value="FAD/NAD(P)-binding domain"/>
    <property type="match status" value="1"/>
</dbReference>
<gene>
    <name evidence="1" type="ORF">GCM10023093_17870</name>
</gene>
<sequence length="468" mass="51726">MKATADVIVYGNNVGALVAAIELATTNKVLLVNPIPNWGAHFAGTTINGHLFDIGMNYFEFTGFHQTSGDLMSYDVTRRNDSARFFHLVRQYFESRIDICEVPAPQCFVDGLYAGDIVIANELKVLKLLPAEARDRMRTELQAIVAAGLFALHASRKKLDEALFLATDYRTVSVSNHGQTFHDLFIEPLCRKIFNMSSADMPAIFHRIPWAPLFYPETLLDILNGGEAKLSDTPFHYPAAGHFAACIEALVQEAQQHPNITMIRDKVTGLSYDGSYTMTTGDTELHAQQLVWCADLQSLLLCADGVQRPQFQRTSIALVFLTIDKKYLDRSFSTLFVFDTGSPVYRITDQDHAAGTGNEVHRVVVEANCDQLAAYGIADGAGLVAHTAALLKSMGICTEPGKGEYLSKYFQNAINLPILPNLHLFTKLQAEVRERFPGIELVGNASGYVSTSFNDQVVQAMKLGLKYN</sequence>
<proteinExistence type="predicted"/>
<name>A0ABP8NFL2_9BACT</name>
<evidence type="ECO:0008006" key="3">
    <source>
        <dbReference type="Google" id="ProtNLM"/>
    </source>
</evidence>
<dbReference type="Gene3D" id="3.50.50.60">
    <property type="entry name" value="FAD/NAD(P)-binding domain"/>
    <property type="match status" value="1"/>
</dbReference>
<dbReference type="EMBL" id="BAABFA010000010">
    <property type="protein sequence ID" value="GAA4465518.1"/>
    <property type="molecule type" value="Genomic_DNA"/>
</dbReference>
<dbReference type="Proteomes" id="UP001500067">
    <property type="component" value="Unassembled WGS sequence"/>
</dbReference>
<dbReference type="InterPro" id="IPR036188">
    <property type="entry name" value="FAD/NAD-bd_sf"/>
</dbReference>
<reference evidence="2" key="1">
    <citation type="journal article" date="2019" name="Int. J. Syst. Evol. Microbiol.">
        <title>The Global Catalogue of Microorganisms (GCM) 10K type strain sequencing project: providing services to taxonomists for standard genome sequencing and annotation.</title>
        <authorList>
            <consortium name="The Broad Institute Genomics Platform"/>
            <consortium name="The Broad Institute Genome Sequencing Center for Infectious Disease"/>
            <person name="Wu L."/>
            <person name="Ma J."/>
        </authorList>
    </citation>
    <scope>NUCLEOTIDE SEQUENCE [LARGE SCALE GENOMIC DNA]</scope>
    <source>
        <strain evidence="2">JCM 32105</strain>
    </source>
</reference>